<feature type="transmembrane region" description="Helical" evidence="1">
    <location>
        <begin position="71"/>
        <end position="91"/>
    </location>
</feature>
<feature type="transmembrane region" description="Helical" evidence="1">
    <location>
        <begin position="231"/>
        <end position="250"/>
    </location>
</feature>
<feature type="transmembrane region" description="Helical" evidence="1">
    <location>
        <begin position="974"/>
        <end position="1000"/>
    </location>
</feature>
<reference evidence="2 3" key="1">
    <citation type="submission" date="2024-02" db="EMBL/GenBank/DDBJ databases">
        <authorList>
            <person name="Chen Y."/>
            <person name="Shah S."/>
            <person name="Dougan E. K."/>
            <person name="Thang M."/>
            <person name="Chan C."/>
        </authorList>
    </citation>
    <scope>NUCLEOTIDE SEQUENCE [LARGE SCALE GENOMIC DNA]</scope>
</reference>
<keyword evidence="1" id="KW-0812">Transmembrane</keyword>
<feature type="transmembrane region" description="Helical" evidence="1">
    <location>
        <begin position="42"/>
        <end position="59"/>
    </location>
</feature>
<keyword evidence="1" id="KW-0472">Membrane</keyword>
<feature type="transmembrane region" description="Helical" evidence="1">
    <location>
        <begin position="291"/>
        <end position="314"/>
    </location>
</feature>
<evidence type="ECO:0000256" key="1">
    <source>
        <dbReference type="SAM" id="Phobius"/>
    </source>
</evidence>
<sequence length="1477" mass="165859">MQQTCRQEISCIRKRGLALGLLSFGVLGSLIALKLHGVEGPGFWMLGLSLGLLLGVVHVPESGVLRNVPTCCRWGFGGVVVLFTVYSATYPWHRFPSYLGSYHESAMKDKWMLFVALMILAFVCILCLVKPHPPSTYAHDAKWCMFGMLFAVLTYHSFGEAHASVSTGSFRLALSTAVHGVVLAWVMILLEARMRLLSNRSTAWVWIYVMCGLYVSSPISKCISRRWNDKLGQITFLLTRYLFLCMWTFYSIRTCRTLLRGLQALRSESRRVSGVPEQQAKWAAQVLQMELFLGAGVFLMIFLTVFIINCIRIIELVRPEYYERNLDSYWTYATGFHCLNSVVVTVNLALFSGILWQGSPPGESELDCSPKAPSISMLDFLDGSQRAVYTQKVSDLAGRGVHLRFLLNFWEELLDGHLMPSFDPRRSQTNDVVRQAIIPSSRVGDRGRALAEIWEERQNMVTHHWKNRFAHLLGAILDALHMHTYAELAEELATPDGVASIREKLQKANVLEVEVMDLNRLKALAKSIFSGCVVAAEGVADAAAAAFELAASTVRHDSVSLQRFELCKCREVKRLSHRDAACELNKFDDMICFLSQNVFGFEQLIVVDKRFDVLYRAWCVAEIVEGHALRIPAKIQVFSQNAVDCNYDRLSLLDVRQCSASSQNDKDFILRKIGDIEVFNLKLQQLVFSSEGLFCEWVDGKERSRLVGRILRRSACTRKNLHDDELSEASTSSEESDEALATFTGSCLRRRFLGFAIITLGTVGSLVALQLSGADGPGPWMLGLFAALLLAVIHVPESGVVREVPLNCRWAFCVAIALLTLYAATYPWHQLTFWHHAEDGTLEMRAANDRWIMLFGLVGMAMVYILCILKRHPPSTYTHDAKWCMFAFLLATIFYQCFGAGSGYHSSGIGAAFLALSVSLHGIALGWVMILFQARMRFFSFTSVSQLWIFIMCGAFISSPLLDATSVWSRSFGLVAFLIARFVFLGIWMTYSVIACRAICQGLHALSVESRRVHGAPQRQALWAAEVLRTELFLGAILFITTFISWFTINCIRFVELRYPDEYQRDATSLWTFASFLRCFDCLVNTVDLALFSGILWQGSPPEEELDGCSTSHEGMASMLDFLDASDRAHYTAKVQELARRGVHLSALMNFWEELLDGHLMPSFDPCRSQTNDVVRQAIIPSSRVGDRGRALAELWEERPVLPQNMVTHHWSNSFAHLLGAILADALKMPSYAEIAEELCTPAGVASLSTKLQEANQLGATYWVCAVSVNQHASICGGYGPEPPEGTLRWVEWDAKRHDSVSSQRFELCNCQEPKRLSHCDAACELNKFDDMICFLSHAVSDFGHLIVVDQHFDVLYRAWCVAEIVEGNALHVPAKIKVFSQNAVDCNYDRLSLLDVRQCSASSQDDKDFILRKIGDIEAFNLKLQQLVFSSEGLFSDWIDGKERSRLVGRIWRRSTCRTFSDLEDSSSSSTDTSRS</sequence>
<organism evidence="2 3">
    <name type="scientific">Durusdinium trenchii</name>
    <dbReference type="NCBI Taxonomy" id="1381693"/>
    <lineage>
        <taxon>Eukaryota</taxon>
        <taxon>Sar</taxon>
        <taxon>Alveolata</taxon>
        <taxon>Dinophyceae</taxon>
        <taxon>Suessiales</taxon>
        <taxon>Symbiodiniaceae</taxon>
        <taxon>Durusdinium</taxon>
    </lineage>
</organism>
<dbReference type="Proteomes" id="UP001642464">
    <property type="component" value="Unassembled WGS sequence"/>
</dbReference>
<feature type="transmembrane region" description="Helical" evidence="1">
    <location>
        <begin position="16"/>
        <end position="36"/>
    </location>
</feature>
<feature type="transmembrane region" description="Helical" evidence="1">
    <location>
        <begin position="334"/>
        <end position="356"/>
    </location>
</feature>
<feature type="transmembrane region" description="Helical" evidence="1">
    <location>
        <begin position="881"/>
        <end position="903"/>
    </location>
</feature>
<feature type="transmembrane region" description="Helical" evidence="1">
    <location>
        <begin position="808"/>
        <end position="828"/>
    </location>
</feature>
<protein>
    <submittedName>
        <fullName evidence="2">Uncharacterized protein</fullName>
    </submittedName>
</protein>
<proteinExistence type="predicted"/>
<keyword evidence="1" id="KW-1133">Transmembrane helix</keyword>
<evidence type="ECO:0000313" key="3">
    <source>
        <dbReference type="Proteomes" id="UP001642464"/>
    </source>
</evidence>
<gene>
    <name evidence="2" type="ORF">SCF082_LOCUS3627</name>
</gene>
<evidence type="ECO:0000313" key="2">
    <source>
        <dbReference type="EMBL" id="CAK8993728.1"/>
    </source>
</evidence>
<accession>A0ABP0HV56</accession>
<comment type="caution">
    <text evidence="2">The sequence shown here is derived from an EMBL/GenBank/DDBJ whole genome shotgun (WGS) entry which is preliminary data.</text>
</comment>
<feature type="transmembrane region" description="Helical" evidence="1">
    <location>
        <begin position="202"/>
        <end position="219"/>
    </location>
</feature>
<feature type="transmembrane region" description="Helical" evidence="1">
    <location>
        <begin position="752"/>
        <end position="772"/>
    </location>
</feature>
<feature type="transmembrane region" description="Helical" evidence="1">
    <location>
        <begin position="170"/>
        <end position="190"/>
    </location>
</feature>
<feature type="transmembrane region" description="Helical" evidence="1">
    <location>
        <begin position="111"/>
        <end position="129"/>
    </location>
</feature>
<feature type="transmembrane region" description="Helical" evidence="1">
    <location>
        <begin position="851"/>
        <end position="869"/>
    </location>
</feature>
<feature type="transmembrane region" description="Helical" evidence="1">
    <location>
        <begin position="1021"/>
        <end position="1047"/>
    </location>
</feature>
<name>A0ABP0HV56_9DINO</name>
<feature type="transmembrane region" description="Helical" evidence="1">
    <location>
        <begin position="944"/>
        <end position="962"/>
    </location>
</feature>
<feature type="transmembrane region" description="Helical" evidence="1">
    <location>
        <begin position="909"/>
        <end position="932"/>
    </location>
</feature>
<feature type="transmembrane region" description="Helical" evidence="1">
    <location>
        <begin position="141"/>
        <end position="158"/>
    </location>
</feature>
<dbReference type="EMBL" id="CAXAMM010001858">
    <property type="protein sequence ID" value="CAK8993728.1"/>
    <property type="molecule type" value="Genomic_DNA"/>
</dbReference>
<keyword evidence="3" id="KW-1185">Reference proteome</keyword>
<feature type="transmembrane region" description="Helical" evidence="1">
    <location>
        <begin position="778"/>
        <end position="796"/>
    </location>
</feature>